<organism evidence="9 10">
    <name type="scientific">Mucilaginibacter ginkgonis</name>
    <dbReference type="NCBI Taxonomy" id="2682091"/>
    <lineage>
        <taxon>Bacteria</taxon>
        <taxon>Pseudomonadati</taxon>
        <taxon>Bacteroidota</taxon>
        <taxon>Sphingobacteriia</taxon>
        <taxon>Sphingobacteriales</taxon>
        <taxon>Sphingobacteriaceae</taxon>
        <taxon>Mucilaginibacter</taxon>
    </lineage>
</organism>
<dbReference type="CDD" id="cd03254">
    <property type="entry name" value="ABCC_Glucan_exporter_like"/>
    <property type="match status" value="1"/>
</dbReference>
<dbReference type="Pfam" id="PF00664">
    <property type="entry name" value="ABC_membrane"/>
    <property type="match status" value="1"/>
</dbReference>
<evidence type="ECO:0000256" key="6">
    <source>
        <dbReference type="ARBA" id="ARBA00022989"/>
    </source>
</evidence>
<evidence type="ECO:0000256" key="7">
    <source>
        <dbReference type="ARBA" id="ARBA00023136"/>
    </source>
</evidence>
<dbReference type="InterPro" id="IPR036640">
    <property type="entry name" value="ABC1_TM_sf"/>
</dbReference>
<keyword evidence="3 8" id="KW-0812">Transmembrane</keyword>
<dbReference type="InterPro" id="IPR017871">
    <property type="entry name" value="ABC_transporter-like_CS"/>
</dbReference>
<feature type="transmembrane region" description="Helical" evidence="8">
    <location>
        <begin position="168"/>
        <end position="185"/>
    </location>
</feature>
<evidence type="ECO:0000256" key="2">
    <source>
        <dbReference type="ARBA" id="ARBA00022448"/>
    </source>
</evidence>
<dbReference type="SMART" id="SM00382">
    <property type="entry name" value="AAA"/>
    <property type="match status" value="1"/>
</dbReference>
<keyword evidence="10" id="KW-1185">Reference proteome</keyword>
<dbReference type="InterPro" id="IPR027417">
    <property type="entry name" value="P-loop_NTPase"/>
</dbReference>
<dbReference type="InterPro" id="IPR003439">
    <property type="entry name" value="ABC_transporter-like_ATP-bd"/>
</dbReference>
<keyword evidence="2" id="KW-0813">Transport</keyword>
<dbReference type="PANTHER" id="PTHR43394">
    <property type="entry name" value="ATP-DEPENDENT PERMEASE MDL1, MITOCHONDRIAL"/>
    <property type="match status" value="1"/>
</dbReference>
<gene>
    <name evidence="9" type="ORF">GO620_008970</name>
</gene>
<dbReference type="InterPro" id="IPR003593">
    <property type="entry name" value="AAA+_ATPase"/>
</dbReference>
<name>A0A6I4I4Z8_9SPHI</name>
<dbReference type="PROSITE" id="PS50929">
    <property type="entry name" value="ABC_TM1F"/>
    <property type="match status" value="1"/>
</dbReference>
<dbReference type="FunFam" id="3.40.50.300:FF:000287">
    <property type="entry name" value="Multidrug ABC transporter ATP-binding protein"/>
    <property type="match status" value="1"/>
</dbReference>
<feature type="transmembrane region" description="Helical" evidence="8">
    <location>
        <begin position="23"/>
        <end position="43"/>
    </location>
</feature>
<accession>A0A6I4I4Z8</accession>
<reference evidence="9 10" key="1">
    <citation type="submission" date="2020-12" db="EMBL/GenBank/DDBJ databases">
        <title>HMF7856_wgs.fasta genome submission.</title>
        <authorList>
            <person name="Kang H."/>
            <person name="Kim H."/>
            <person name="Joh K."/>
        </authorList>
    </citation>
    <scope>NUCLEOTIDE SEQUENCE [LARGE SCALE GENOMIC DNA]</scope>
    <source>
        <strain evidence="9 10">HMF7856</strain>
    </source>
</reference>
<dbReference type="SUPFAM" id="SSF90123">
    <property type="entry name" value="ABC transporter transmembrane region"/>
    <property type="match status" value="1"/>
</dbReference>
<dbReference type="PROSITE" id="PS50893">
    <property type="entry name" value="ABC_TRANSPORTER_2"/>
    <property type="match status" value="1"/>
</dbReference>
<evidence type="ECO:0000313" key="9">
    <source>
        <dbReference type="EMBL" id="QQL48326.1"/>
    </source>
</evidence>
<evidence type="ECO:0000313" key="10">
    <source>
        <dbReference type="Proteomes" id="UP000429232"/>
    </source>
</evidence>
<dbReference type="CDD" id="cd18544">
    <property type="entry name" value="ABC_6TM_TmrA_like"/>
    <property type="match status" value="1"/>
</dbReference>
<dbReference type="EMBL" id="CP066775">
    <property type="protein sequence ID" value="QQL48326.1"/>
    <property type="molecule type" value="Genomic_DNA"/>
</dbReference>
<dbReference type="Gene3D" id="1.20.1560.10">
    <property type="entry name" value="ABC transporter type 1, transmembrane domain"/>
    <property type="match status" value="1"/>
</dbReference>
<evidence type="ECO:0000256" key="5">
    <source>
        <dbReference type="ARBA" id="ARBA00022840"/>
    </source>
</evidence>
<keyword evidence="6 8" id="KW-1133">Transmembrane helix</keyword>
<dbReference type="RefSeq" id="WP_157525893.1">
    <property type="nucleotide sequence ID" value="NZ_CP066775.1"/>
</dbReference>
<dbReference type="PANTHER" id="PTHR43394:SF1">
    <property type="entry name" value="ATP-BINDING CASSETTE SUB-FAMILY B MEMBER 10, MITOCHONDRIAL"/>
    <property type="match status" value="1"/>
</dbReference>
<dbReference type="Pfam" id="PF00005">
    <property type="entry name" value="ABC_tran"/>
    <property type="match status" value="1"/>
</dbReference>
<sequence>MAVTGNAIDWGLMRRVMHYVKPYKLTFGLAAFLTIFLAVVALIQPILIQRTLDNYIVVGNYNGMVFMVSLMIGQLALQTVAQYYQTYMTNALGQSVIKDLRMDIFNHVMSLRLKFFDKTPIGVLITRTVSDLETIADIFSEGLISIAGDMLLLVSVITYMLIQDWKLTLITLVPLPFLILATYVFKEAIKSSFQEVRTQVARLNTFLQEHISGVSIIQYFAREEQEMRKFKEVNEKYRDANIRSNWYYSIFFPVVEILFAVCMGLLVWYGCKRILSDGELASISASKKGITPGLIVAFISLLNLLFRPIRQLADKFNTLQMGMVGADRIFKVLDTDEVAINNGQIRSGELRGEIEFEDVWFAYNDDNWVLKDISFHVKPGETLALVGATGAGKSSTINILNRFYEIGKGKAKVDGVDIRDYDVNFLRSKIATVIQDVFLFSDTIANNISLNNPDISLEEIVKAAKDVGAHDFIERLPGGYQYNVMERGATLSSGQAQLISFIRALVYDPSILVLDEATSSVDTETEVLIQNAINKLMEGRTAIVIAHRLSTIQKADKIIVLDHGEIKEMGSHQDLLRIEDGLYRKLYDLQFNSAGIER</sequence>
<feature type="transmembrane region" description="Helical" evidence="8">
    <location>
        <begin position="55"/>
        <end position="77"/>
    </location>
</feature>
<protein>
    <submittedName>
        <fullName evidence="9">ABC transporter ATP-binding protein</fullName>
    </submittedName>
</protein>
<comment type="subcellular location">
    <subcellularLocation>
        <location evidence="1">Cell membrane</location>
        <topology evidence="1">Multi-pass membrane protein</topology>
    </subcellularLocation>
</comment>
<evidence type="ECO:0000256" key="8">
    <source>
        <dbReference type="SAM" id="Phobius"/>
    </source>
</evidence>
<keyword evidence="7 8" id="KW-0472">Membrane</keyword>
<keyword evidence="4" id="KW-0547">Nucleotide-binding</keyword>
<evidence type="ECO:0000256" key="4">
    <source>
        <dbReference type="ARBA" id="ARBA00022741"/>
    </source>
</evidence>
<proteinExistence type="predicted"/>
<feature type="transmembrane region" description="Helical" evidence="8">
    <location>
        <begin position="246"/>
        <end position="269"/>
    </location>
</feature>
<feature type="transmembrane region" description="Helical" evidence="8">
    <location>
        <begin position="289"/>
        <end position="306"/>
    </location>
</feature>
<dbReference type="KEGG" id="mgik:GO620_008970"/>
<keyword evidence="5 9" id="KW-0067">ATP-binding</keyword>
<dbReference type="GO" id="GO:0005886">
    <property type="term" value="C:plasma membrane"/>
    <property type="evidence" value="ECO:0007669"/>
    <property type="project" value="UniProtKB-SubCell"/>
</dbReference>
<dbReference type="InterPro" id="IPR039421">
    <property type="entry name" value="Type_1_exporter"/>
</dbReference>
<dbReference type="PROSITE" id="PS00211">
    <property type="entry name" value="ABC_TRANSPORTER_1"/>
    <property type="match status" value="1"/>
</dbReference>
<dbReference type="Gene3D" id="3.40.50.300">
    <property type="entry name" value="P-loop containing nucleotide triphosphate hydrolases"/>
    <property type="match status" value="1"/>
</dbReference>
<dbReference type="Proteomes" id="UP000429232">
    <property type="component" value="Chromosome"/>
</dbReference>
<dbReference type="InterPro" id="IPR011527">
    <property type="entry name" value="ABC1_TM_dom"/>
</dbReference>
<evidence type="ECO:0000256" key="3">
    <source>
        <dbReference type="ARBA" id="ARBA00022692"/>
    </source>
</evidence>
<dbReference type="SUPFAM" id="SSF52540">
    <property type="entry name" value="P-loop containing nucleoside triphosphate hydrolases"/>
    <property type="match status" value="1"/>
</dbReference>
<dbReference type="GO" id="GO:0015421">
    <property type="term" value="F:ABC-type oligopeptide transporter activity"/>
    <property type="evidence" value="ECO:0007669"/>
    <property type="project" value="TreeGrafter"/>
</dbReference>
<dbReference type="GO" id="GO:0016887">
    <property type="term" value="F:ATP hydrolysis activity"/>
    <property type="evidence" value="ECO:0007669"/>
    <property type="project" value="InterPro"/>
</dbReference>
<feature type="transmembrane region" description="Helical" evidence="8">
    <location>
        <begin position="142"/>
        <end position="162"/>
    </location>
</feature>
<evidence type="ECO:0000256" key="1">
    <source>
        <dbReference type="ARBA" id="ARBA00004651"/>
    </source>
</evidence>
<dbReference type="AlphaFoldDB" id="A0A6I4I4Z8"/>
<dbReference type="GO" id="GO:0005524">
    <property type="term" value="F:ATP binding"/>
    <property type="evidence" value="ECO:0007669"/>
    <property type="project" value="UniProtKB-KW"/>
</dbReference>